<dbReference type="Proteomes" id="UP000192713">
    <property type="component" value="Unassembled WGS sequence"/>
</dbReference>
<name>A0A1X0DZA0_9MYCO</name>
<accession>A0A1X0DZA0</accession>
<dbReference type="EMBL" id="MVHU01000030">
    <property type="protein sequence ID" value="ORA77612.1"/>
    <property type="molecule type" value="Genomic_DNA"/>
</dbReference>
<evidence type="ECO:0000313" key="1">
    <source>
        <dbReference type="EMBL" id="ORA77612.1"/>
    </source>
</evidence>
<protein>
    <recommendedName>
        <fullName evidence="3">Helix-turn-helix domain-containing protein</fullName>
    </recommendedName>
</protein>
<comment type="caution">
    <text evidence="1">The sequence shown here is derived from an EMBL/GenBank/DDBJ whole genome shotgun (WGS) entry which is preliminary data.</text>
</comment>
<gene>
    <name evidence="1" type="ORF">BST28_17570</name>
</gene>
<reference evidence="1 2" key="1">
    <citation type="submission" date="2017-02" db="EMBL/GenBank/DDBJ databases">
        <title>The new phylogeny of genus Mycobacterium.</title>
        <authorList>
            <person name="Tortoli E."/>
            <person name="Trovato A."/>
            <person name="Cirillo D.M."/>
        </authorList>
    </citation>
    <scope>NUCLEOTIDE SEQUENCE [LARGE SCALE GENOMIC DNA]</scope>
    <source>
        <strain evidence="1 2">DSM 45093</strain>
    </source>
</reference>
<proteinExistence type="predicted"/>
<organism evidence="1 2">
    <name type="scientific">Mycolicibacter kumamotonensis</name>
    <dbReference type="NCBI Taxonomy" id="354243"/>
    <lineage>
        <taxon>Bacteria</taxon>
        <taxon>Bacillati</taxon>
        <taxon>Actinomycetota</taxon>
        <taxon>Actinomycetes</taxon>
        <taxon>Mycobacteriales</taxon>
        <taxon>Mycobacteriaceae</taxon>
        <taxon>Mycolicibacter</taxon>
    </lineage>
</organism>
<evidence type="ECO:0000313" key="2">
    <source>
        <dbReference type="Proteomes" id="UP000192713"/>
    </source>
</evidence>
<evidence type="ECO:0008006" key="3">
    <source>
        <dbReference type="Google" id="ProtNLM"/>
    </source>
</evidence>
<sequence length="80" mass="8628">MPNPPQRRTPTPEEAVHRVRTLPAIDLTDLAALLGVSLSTVNRQARDEALPVPCFRIGQRWCVPSAPVAALLHLGDLAAV</sequence>
<dbReference type="AlphaFoldDB" id="A0A1X0DZA0"/>